<dbReference type="AlphaFoldDB" id="A0AAV9V4J1"/>
<dbReference type="Proteomes" id="UP001375240">
    <property type="component" value="Unassembled WGS sequence"/>
</dbReference>
<comment type="caution">
    <text evidence="3">The sequence shown here is derived from an EMBL/GenBank/DDBJ whole genome shotgun (WGS) entry which is preliminary data.</text>
</comment>
<name>A0AAV9V4J1_9PEZI</name>
<keyword evidence="2" id="KW-0732">Signal</keyword>
<evidence type="ECO:0000313" key="3">
    <source>
        <dbReference type="EMBL" id="KAK6353679.1"/>
    </source>
</evidence>
<dbReference type="EMBL" id="JAVHNQ010000003">
    <property type="protein sequence ID" value="KAK6353679.1"/>
    <property type="molecule type" value="Genomic_DNA"/>
</dbReference>
<evidence type="ECO:0000256" key="1">
    <source>
        <dbReference type="SAM" id="MobiDB-lite"/>
    </source>
</evidence>
<organism evidence="3 4">
    <name type="scientific">Orbilia brochopaga</name>
    <dbReference type="NCBI Taxonomy" id="3140254"/>
    <lineage>
        <taxon>Eukaryota</taxon>
        <taxon>Fungi</taxon>
        <taxon>Dikarya</taxon>
        <taxon>Ascomycota</taxon>
        <taxon>Pezizomycotina</taxon>
        <taxon>Orbiliomycetes</taxon>
        <taxon>Orbiliales</taxon>
        <taxon>Orbiliaceae</taxon>
        <taxon>Orbilia</taxon>
    </lineage>
</organism>
<evidence type="ECO:0000256" key="2">
    <source>
        <dbReference type="SAM" id="SignalP"/>
    </source>
</evidence>
<sequence length="135" mass="14195">MQLTAILTAVVMAVPAVMGAAVPNPPGGAPYIGPPSHGGPGGPGGPGFGHGGPGYPDHPHHRPKHCIQEWFGTAPLCKGRCPRGWDLVLFADRAGSCQQSNPFKIVESCTNLSSHKCTFGTRKALCERCFDHYGH</sequence>
<reference evidence="3 4" key="1">
    <citation type="submission" date="2019-10" db="EMBL/GenBank/DDBJ databases">
        <authorList>
            <person name="Palmer J.M."/>
        </authorList>
    </citation>
    <scope>NUCLEOTIDE SEQUENCE [LARGE SCALE GENOMIC DNA]</scope>
    <source>
        <strain evidence="3 4">TWF696</strain>
    </source>
</reference>
<gene>
    <name evidence="3" type="ORF">TWF696_005641</name>
</gene>
<feature type="chain" id="PRO_5043497107" description="Secreted protein" evidence="2">
    <location>
        <begin position="20"/>
        <end position="135"/>
    </location>
</feature>
<evidence type="ECO:0008006" key="5">
    <source>
        <dbReference type="Google" id="ProtNLM"/>
    </source>
</evidence>
<feature type="signal peptide" evidence="2">
    <location>
        <begin position="1"/>
        <end position="19"/>
    </location>
</feature>
<feature type="compositionally biased region" description="Gly residues" evidence="1">
    <location>
        <begin position="36"/>
        <end position="54"/>
    </location>
</feature>
<evidence type="ECO:0000313" key="4">
    <source>
        <dbReference type="Proteomes" id="UP001375240"/>
    </source>
</evidence>
<accession>A0AAV9V4J1</accession>
<feature type="region of interest" description="Disordered" evidence="1">
    <location>
        <begin position="29"/>
        <end position="60"/>
    </location>
</feature>
<proteinExistence type="predicted"/>
<keyword evidence="4" id="KW-1185">Reference proteome</keyword>
<protein>
    <recommendedName>
        <fullName evidence="5">Secreted protein</fullName>
    </recommendedName>
</protein>